<dbReference type="GO" id="GO:0042026">
    <property type="term" value="P:protein refolding"/>
    <property type="evidence" value="ECO:0007669"/>
    <property type="project" value="TreeGrafter"/>
</dbReference>
<dbReference type="InterPro" id="IPR002068">
    <property type="entry name" value="A-crystallin/Hsp20_dom"/>
</dbReference>
<dbReference type="HOGENOM" id="CLU_091813_1_0_1"/>
<comment type="similarity">
    <text evidence="1 2">Belongs to the small heat shock protein (HSP20) family.</text>
</comment>
<sequence length="184" mass="21387">MTSERKVPVLRSDFNLIDKEFDSIRARFEAEMARMEDEMIRFRSQIQEKERDFFGGSHLTSRISSSSEGSNRRNELSSWLDDSSLVHDTPDGKIVRLRYDVSEYAPEDIVVKTIDRRLKVHAKHEEKSENRHVFREYNREFLLPEGVNPEQIRSTLSTDGILTIEAPLAAIEGSNERRIPIAHK</sequence>
<dbReference type="STRING" id="32264.T1KH16"/>
<dbReference type="GO" id="GO:0051082">
    <property type="term" value="F:unfolded protein binding"/>
    <property type="evidence" value="ECO:0007669"/>
    <property type="project" value="TreeGrafter"/>
</dbReference>
<dbReference type="Gene3D" id="2.60.40.790">
    <property type="match status" value="1"/>
</dbReference>
<protein>
    <recommendedName>
        <fullName evidence="4">SHSP domain-containing protein</fullName>
    </recommendedName>
</protein>
<feature type="coiled-coil region" evidence="3">
    <location>
        <begin position="25"/>
        <end position="52"/>
    </location>
</feature>
<keyword evidence="3" id="KW-0175">Coiled coil</keyword>
<dbReference type="GO" id="GO:0005634">
    <property type="term" value="C:nucleus"/>
    <property type="evidence" value="ECO:0007669"/>
    <property type="project" value="TreeGrafter"/>
</dbReference>
<dbReference type="Pfam" id="PF00011">
    <property type="entry name" value="HSP20"/>
    <property type="match status" value="1"/>
</dbReference>
<name>T1KH16_TETUR</name>
<feature type="domain" description="SHSP" evidence="4">
    <location>
        <begin position="77"/>
        <end position="184"/>
    </location>
</feature>
<proteinExistence type="inferred from homology"/>
<reference evidence="5" key="2">
    <citation type="submission" date="2015-06" db="UniProtKB">
        <authorList>
            <consortium name="EnsemblMetazoa"/>
        </authorList>
    </citation>
    <scope>IDENTIFICATION</scope>
</reference>
<dbReference type="InterPro" id="IPR001436">
    <property type="entry name" value="Alpha-crystallin/sHSP_animal"/>
</dbReference>
<evidence type="ECO:0000313" key="6">
    <source>
        <dbReference type="Proteomes" id="UP000015104"/>
    </source>
</evidence>
<dbReference type="PROSITE" id="PS01031">
    <property type="entry name" value="SHSP"/>
    <property type="match status" value="1"/>
</dbReference>
<accession>T1KH16</accession>
<evidence type="ECO:0000259" key="4">
    <source>
        <dbReference type="PROSITE" id="PS01031"/>
    </source>
</evidence>
<dbReference type="Proteomes" id="UP000015104">
    <property type="component" value="Unassembled WGS sequence"/>
</dbReference>
<evidence type="ECO:0000256" key="2">
    <source>
        <dbReference type="RuleBase" id="RU003616"/>
    </source>
</evidence>
<keyword evidence="6" id="KW-1185">Reference proteome</keyword>
<dbReference type="GO" id="GO:0005737">
    <property type="term" value="C:cytoplasm"/>
    <property type="evidence" value="ECO:0007669"/>
    <property type="project" value="TreeGrafter"/>
</dbReference>
<dbReference type="KEGG" id="tut:107364046"/>
<dbReference type="OrthoDB" id="10060792at2759"/>
<dbReference type="eggNOG" id="KOG3591">
    <property type="taxonomic scope" value="Eukaryota"/>
</dbReference>
<evidence type="ECO:0000256" key="3">
    <source>
        <dbReference type="SAM" id="Coils"/>
    </source>
</evidence>
<dbReference type="EMBL" id="CAEY01000073">
    <property type="status" value="NOT_ANNOTATED_CDS"/>
    <property type="molecule type" value="Genomic_DNA"/>
</dbReference>
<dbReference type="PANTHER" id="PTHR45640">
    <property type="entry name" value="HEAT SHOCK PROTEIN HSP-12.2-RELATED"/>
    <property type="match status" value="1"/>
</dbReference>
<organism evidence="5 6">
    <name type="scientific">Tetranychus urticae</name>
    <name type="common">Two-spotted spider mite</name>
    <dbReference type="NCBI Taxonomy" id="32264"/>
    <lineage>
        <taxon>Eukaryota</taxon>
        <taxon>Metazoa</taxon>
        <taxon>Ecdysozoa</taxon>
        <taxon>Arthropoda</taxon>
        <taxon>Chelicerata</taxon>
        <taxon>Arachnida</taxon>
        <taxon>Acari</taxon>
        <taxon>Acariformes</taxon>
        <taxon>Trombidiformes</taxon>
        <taxon>Prostigmata</taxon>
        <taxon>Eleutherengona</taxon>
        <taxon>Raphignathae</taxon>
        <taxon>Tetranychoidea</taxon>
        <taxon>Tetranychidae</taxon>
        <taxon>Tetranychus</taxon>
    </lineage>
</organism>
<dbReference type="PRINTS" id="PR00299">
    <property type="entry name" value="ACRYSTALLIN"/>
</dbReference>
<dbReference type="CDD" id="cd06526">
    <property type="entry name" value="metazoan_ACD"/>
    <property type="match status" value="1"/>
</dbReference>
<dbReference type="EnsemblMetazoa" id="tetur11g02770.1">
    <property type="protein sequence ID" value="tetur11g02770.1"/>
    <property type="gene ID" value="tetur11g02770"/>
</dbReference>
<reference evidence="6" key="1">
    <citation type="submission" date="2011-08" db="EMBL/GenBank/DDBJ databases">
        <authorList>
            <person name="Rombauts S."/>
        </authorList>
    </citation>
    <scope>NUCLEOTIDE SEQUENCE</scope>
    <source>
        <strain evidence="6">London</strain>
    </source>
</reference>
<evidence type="ECO:0000313" key="5">
    <source>
        <dbReference type="EnsemblMetazoa" id="tetur11g02770.1"/>
    </source>
</evidence>
<dbReference type="OMA" id="YHREESR"/>
<evidence type="ECO:0000256" key="1">
    <source>
        <dbReference type="PROSITE-ProRule" id="PRU00285"/>
    </source>
</evidence>
<dbReference type="AlphaFoldDB" id="T1KH16"/>
<dbReference type="GO" id="GO:0009408">
    <property type="term" value="P:response to heat"/>
    <property type="evidence" value="ECO:0007669"/>
    <property type="project" value="TreeGrafter"/>
</dbReference>
<dbReference type="SUPFAM" id="SSF49764">
    <property type="entry name" value="HSP20-like chaperones"/>
    <property type="match status" value="1"/>
</dbReference>
<dbReference type="PANTHER" id="PTHR45640:SF26">
    <property type="entry name" value="RE23625P"/>
    <property type="match status" value="1"/>
</dbReference>
<dbReference type="InterPro" id="IPR008978">
    <property type="entry name" value="HSP20-like_chaperone"/>
</dbReference>
<gene>
    <name evidence="5" type="primary">107364046</name>
</gene>